<evidence type="ECO:0000256" key="1">
    <source>
        <dbReference type="SAM" id="MobiDB-lite"/>
    </source>
</evidence>
<gene>
    <name evidence="3" type="ORF">AXG93_1670s1040</name>
    <name evidence="2" type="ORF">Mp_5g07650</name>
</gene>
<feature type="compositionally biased region" description="Basic and acidic residues" evidence="1">
    <location>
        <begin position="302"/>
        <end position="333"/>
    </location>
</feature>
<feature type="compositionally biased region" description="Low complexity" evidence="1">
    <location>
        <begin position="481"/>
        <end position="490"/>
    </location>
</feature>
<feature type="compositionally biased region" description="Polar residues" evidence="1">
    <location>
        <begin position="183"/>
        <end position="193"/>
    </location>
</feature>
<reference evidence="5" key="3">
    <citation type="journal article" date="2020" name="Curr. Biol.">
        <title>Chromatin organization in early land plants reveals an ancestral association between H3K27me3, transposons, and constitutive heterochromatin.</title>
        <authorList>
            <person name="Montgomery S.A."/>
            <person name="Tanizawa Y."/>
            <person name="Galik B."/>
            <person name="Wang N."/>
            <person name="Ito T."/>
            <person name="Mochizuki T."/>
            <person name="Akimcheva S."/>
            <person name="Bowman J.L."/>
            <person name="Cognat V."/>
            <person name="Marechal-Drouard L."/>
            <person name="Ekker H."/>
            <person name="Hong S.F."/>
            <person name="Kohchi T."/>
            <person name="Lin S.S."/>
            <person name="Liu L.D."/>
            <person name="Nakamura Y."/>
            <person name="Valeeva L.R."/>
            <person name="Shakirov E.V."/>
            <person name="Shippen D.E."/>
            <person name="Wei W.L."/>
            <person name="Yagura M."/>
            <person name="Yamaoka S."/>
            <person name="Yamato K.T."/>
            <person name="Liu C."/>
            <person name="Berger F."/>
        </authorList>
    </citation>
    <scope>NUCLEOTIDE SEQUENCE [LARGE SCALE GENOMIC DNA]</scope>
    <source>
        <strain evidence="5">Tak-1</strain>
    </source>
</reference>
<feature type="region of interest" description="Disordered" evidence="1">
    <location>
        <begin position="251"/>
        <end position="355"/>
    </location>
</feature>
<feature type="region of interest" description="Disordered" evidence="1">
    <location>
        <begin position="62"/>
        <end position="114"/>
    </location>
</feature>
<dbReference type="Proteomes" id="UP000077202">
    <property type="component" value="Unassembled WGS sequence"/>
</dbReference>
<feature type="compositionally biased region" description="Acidic residues" evidence="1">
    <location>
        <begin position="335"/>
        <end position="345"/>
    </location>
</feature>
<accession>A0A176WH62</accession>
<sequence length="646" mass="69545">MDYHTLPRKDLQLLCKKHGIPANKTNVFMAEALAKKRVPLSDVNVNKEADNDLFQVTPSKVSAAKSKGENGNAVLFNNTPFLRRGNKKKESVTSRSSDEPEEAKEKEDPATAPLRGARLFEQAESDPILDTVTVVGAVGQNPSAKESSGTLKREESKSGKLGATTKGVGGPVKQKSEEKPGLSSRSASGQCPQTEGRRGRSVSLANLKKAATEKTEVKALDSSAAAATGALQPDGSGTGSCDVPAIPVEIAVKEKSGGKNRSRVSRTWDSDALEQGGSDSRSSRSSHQAVSLSSSDCALKSAKVEEEHIPENVDNSGKEEASCVDAGNEHMGEDTNFEYEQQEGSEPERPDTPPKQRYIVKVTFGDNVAIEQGSVFEKARLEESKAKRLDTSATNAGISVKSRWDSKPAPTQPFVFGATRQEETKPKRSKTAARGSSDVKWHSESRPSVAAAPKQDEHKIRRAAPEVKETAVVKAKPDANSSAVSSSYSKPSKRPRLGVVAKAIDSKGTGDRISSAPIESEVLHSTPQITATSSEEFKVLDLPEWAKEFKRKREDTLSSTCPVAQSPDITTKGEIAVTPAAGLSPLKRIEDRVVQLLDRLKGFCWKAEIADIIPDTEAAYDAELPAEEADHIEVEYTDFQTGERTD</sequence>
<name>A0A176WH62_MARPO</name>
<dbReference type="AlphaFoldDB" id="A0A176WH62"/>
<feature type="compositionally biased region" description="Polar residues" evidence="1">
    <location>
        <begin position="140"/>
        <end position="150"/>
    </location>
</feature>
<evidence type="ECO:0000313" key="3">
    <source>
        <dbReference type="EMBL" id="OAE31486.1"/>
    </source>
</evidence>
<dbReference type="EMBL" id="LVLJ01001084">
    <property type="protein sequence ID" value="OAE31486.1"/>
    <property type="molecule type" value="Genomic_DNA"/>
</dbReference>
<reference evidence="2" key="2">
    <citation type="journal article" date="2019" name="Curr. Biol.">
        <title>Chromatin organization in early land plants reveals an ancestral association between H3K27me3, transposons, and constitutive heterochromatin.</title>
        <authorList>
            <person name="Montgomery S.A."/>
            <person name="Tanizawa Y."/>
            <person name="Galik B."/>
            <person name="Wang N."/>
            <person name="Ito T."/>
            <person name="Mochizuki T."/>
            <person name="Akimcheva S."/>
            <person name="Bowman J."/>
            <person name="Cognat V."/>
            <person name="Drouard L."/>
            <person name="Ekker H."/>
            <person name="Houng S."/>
            <person name="Kohchi T."/>
            <person name="Lin S."/>
            <person name="Liu L.D."/>
            <person name="Nakamura Y."/>
            <person name="Valeeva L.R."/>
            <person name="Shakirov E.V."/>
            <person name="Shippen D.E."/>
            <person name="Wei W."/>
            <person name="Yagura M."/>
            <person name="Yamaoka S."/>
            <person name="Yamato K.T."/>
            <person name="Liu C."/>
            <person name="Berger F."/>
        </authorList>
    </citation>
    <scope>NUCLEOTIDE SEQUENCE [LARGE SCALE GENOMIC DNA]</scope>
    <source>
        <strain evidence="2">Tak-1</strain>
    </source>
</reference>
<evidence type="ECO:0000313" key="2">
    <source>
        <dbReference type="EMBL" id="BBN10930.1"/>
    </source>
</evidence>
<dbReference type="Proteomes" id="UP001162541">
    <property type="component" value="Chromosome 5"/>
</dbReference>
<feature type="compositionally biased region" description="Basic and acidic residues" evidence="1">
    <location>
        <begin position="210"/>
        <end position="219"/>
    </location>
</feature>
<feature type="compositionally biased region" description="Low complexity" evidence="1">
    <location>
        <begin position="278"/>
        <end position="295"/>
    </location>
</feature>
<proteinExistence type="predicted"/>
<dbReference type="PANTHER" id="PTHR33621:SF2">
    <property type="entry name" value="RIBOSOMAL L1 DOMAIN-CONTAINING PROTEIN"/>
    <property type="match status" value="1"/>
</dbReference>
<feature type="region of interest" description="Disordered" evidence="1">
    <location>
        <begin position="383"/>
        <end position="495"/>
    </location>
</feature>
<dbReference type="EMBL" id="AP019870">
    <property type="protein sequence ID" value="BBN10930.1"/>
    <property type="molecule type" value="Genomic_DNA"/>
</dbReference>
<organism evidence="3 4">
    <name type="scientific">Marchantia polymorpha subsp. ruderalis</name>
    <dbReference type="NCBI Taxonomy" id="1480154"/>
    <lineage>
        <taxon>Eukaryota</taxon>
        <taxon>Viridiplantae</taxon>
        <taxon>Streptophyta</taxon>
        <taxon>Embryophyta</taxon>
        <taxon>Marchantiophyta</taxon>
        <taxon>Marchantiopsida</taxon>
        <taxon>Marchantiidae</taxon>
        <taxon>Marchantiales</taxon>
        <taxon>Marchantiaceae</taxon>
        <taxon>Marchantia</taxon>
    </lineage>
</organism>
<feature type="region of interest" description="Disordered" evidence="1">
    <location>
        <begin position="139"/>
        <end position="222"/>
    </location>
</feature>
<feature type="compositionally biased region" description="Basic and acidic residues" evidence="1">
    <location>
        <begin position="88"/>
        <end position="109"/>
    </location>
</feature>
<keyword evidence="4" id="KW-1185">Reference proteome</keyword>
<feature type="compositionally biased region" description="Basic and acidic residues" evidence="1">
    <location>
        <begin position="454"/>
        <end position="477"/>
    </location>
</feature>
<evidence type="ECO:0000313" key="4">
    <source>
        <dbReference type="Proteomes" id="UP000077202"/>
    </source>
</evidence>
<protein>
    <submittedName>
        <fullName evidence="3">Uncharacterized protein</fullName>
    </submittedName>
</protein>
<dbReference type="PANTHER" id="PTHR33621">
    <property type="entry name" value="ASPARTIC/GLUTAMIC ACID-RICH PROTEIN"/>
    <property type="match status" value="1"/>
</dbReference>
<evidence type="ECO:0000313" key="5">
    <source>
        <dbReference type="Proteomes" id="UP001162541"/>
    </source>
</evidence>
<reference evidence="3 4" key="1">
    <citation type="submission" date="2016-03" db="EMBL/GenBank/DDBJ databases">
        <title>Mechanisms controlling the formation of the plant cell surface in tip-growing cells are functionally conserved among land plants.</title>
        <authorList>
            <person name="Honkanen S."/>
            <person name="Jones V.A."/>
            <person name="Morieri G."/>
            <person name="Champion C."/>
            <person name="Hetherington A.J."/>
            <person name="Kelly S."/>
            <person name="Saint-Marcoux D."/>
            <person name="Proust H."/>
            <person name="Prescott H."/>
            <person name="Dolan L."/>
        </authorList>
    </citation>
    <scope>NUCLEOTIDE SEQUENCE [LARGE SCALE GENOMIC DNA]</scope>
    <source>
        <strain evidence="4">cv. Tak-1 and cv. Tak-2</strain>
        <tissue evidence="3">Whole gametophyte</tissue>
    </source>
</reference>